<dbReference type="AlphaFoldDB" id="A0AAU8J296"/>
<evidence type="ECO:0000256" key="1">
    <source>
        <dbReference type="SAM" id="MobiDB-lite"/>
    </source>
</evidence>
<reference evidence="3" key="1">
    <citation type="submission" date="2024-06" db="EMBL/GenBank/DDBJ databases">
        <title>Streptomyces sp. strain HUAS MG91 genome sequences.</title>
        <authorList>
            <person name="Mo P."/>
        </authorList>
    </citation>
    <scope>NUCLEOTIDE SEQUENCE</scope>
    <source>
        <strain evidence="3">HUAS MG91</strain>
    </source>
</reference>
<dbReference type="KEGG" id="stac:ABII15_33530"/>
<feature type="domain" description="Amidase" evidence="2">
    <location>
        <begin position="26"/>
        <end position="445"/>
    </location>
</feature>
<dbReference type="RefSeq" id="WP_353946035.1">
    <property type="nucleotide sequence ID" value="NZ_CP159534.1"/>
</dbReference>
<evidence type="ECO:0000313" key="3">
    <source>
        <dbReference type="EMBL" id="XCJ74597.1"/>
    </source>
</evidence>
<dbReference type="EMBL" id="CP159534">
    <property type="protein sequence ID" value="XCJ74597.1"/>
    <property type="molecule type" value="Genomic_DNA"/>
</dbReference>
<dbReference type="InterPro" id="IPR023631">
    <property type="entry name" value="Amidase_dom"/>
</dbReference>
<organism evidence="3">
    <name type="scientific">Streptomyces tabacisoli</name>
    <dbReference type="NCBI Taxonomy" id="3156398"/>
    <lineage>
        <taxon>Bacteria</taxon>
        <taxon>Bacillati</taxon>
        <taxon>Actinomycetota</taxon>
        <taxon>Actinomycetes</taxon>
        <taxon>Kitasatosporales</taxon>
        <taxon>Streptomycetaceae</taxon>
        <taxon>Streptomyces</taxon>
    </lineage>
</organism>
<name>A0AAU8J296_9ACTN</name>
<dbReference type="InterPro" id="IPR000120">
    <property type="entry name" value="Amidase"/>
</dbReference>
<dbReference type="Gene3D" id="3.90.1300.10">
    <property type="entry name" value="Amidase signature (AS) domain"/>
    <property type="match status" value="1"/>
</dbReference>
<dbReference type="PROSITE" id="PS00571">
    <property type="entry name" value="AMIDASES"/>
    <property type="match status" value="1"/>
</dbReference>
<evidence type="ECO:0000259" key="2">
    <source>
        <dbReference type="Pfam" id="PF01425"/>
    </source>
</evidence>
<feature type="region of interest" description="Disordered" evidence="1">
    <location>
        <begin position="181"/>
        <end position="200"/>
    </location>
</feature>
<sequence>MSSLITMTAREVVRLLRSGDVSPVAVLEELRAHTEVADERVNALPIRFFDAALGAARELERRAPAERGMLAGLPVAVKDYNDVAGQRTTHGSPLTDEVAAESDAMVRVLESNGAVPYAKSNVPEFAGGHTYNTLFGASRNPWNLGRSVGGSSGGSAAALASGSAWLATGNDLGGSLRTPSGFNGTVGLRPTPGRIPRRRPATPFDTLWVEGPMARNVPDLALMLDAMVGSDPHDPLTRPECPASFLDRLDTFDAPRRVGYSPDLGVLPVEREVRRVCAGALKHIEALGADVVEECPDFSGAYDAFQALRGHLVAALHGGLLAAHRDRIKPDIVWNIESGLNQSVARLQQAERTRGELFHRVLDFFGDHDLLVCPSAPLEPFPVEWTSPRTLDGVATETYIDWIAITFFVSLTGCPVVALPCGFSASGLPVGLQLIGRPGDEARLLSYAARLEQSFGVAGLLPVTPREPGAPA</sequence>
<dbReference type="InterPro" id="IPR036928">
    <property type="entry name" value="AS_sf"/>
</dbReference>
<accession>A0AAU8J296</accession>
<proteinExistence type="predicted"/>
<gene>
    <name evidence="3" type="ORF">ABII15_33530</name>
</gene>
<dbReference type="SUPFAM" id="SSF75304">
    <property type="entry name" value="Amidase signature (AS) enzymes"/>
    <property type="match status" value="1"/>
</dbReference>
<dbReference type="InterPro" id="IPR020556">
    <property type="entry name" value="Amidase_CS"/>
</dbReference>
<dbReference type="Pfam" id="PF01425">
    <property type="entry name" value="Amidase"/>
    <property type="match status" value="1"/>
</dbReference>
<dbReference type="GO" id="GO:0003824">
    <property type="term" value="F:catalytic activity"/>
    <property type="evidence" value="ECO:0007669"/>
    <property type="project" value="InterPro"/>
</dbReference>
<dbReference type="PANTHER" id="PTHR11895:SF76">
    <property type="entry name" value="INDOLEACETAMIDE HYDROLASE"/>
    <property type="match status" value="1"/>
</dbReference>
<dbReference type="PANTHER" id="PTHR11895">
    <property type="entry name" value="TRANSAMIDASE"/>
    <property type="match status" value="1"/>
</dbReference>
<protein>
    <submittedName>
        <fullName evidence="3">Amidase family protein</fullName>
    </submittedName>
</protein>